<organism evidence="2 3">
    <name type="scientific">Paremcibacter congregatus</name>
    <dbReference type="NCBI Taxonomy" id="2043170"/>
    <lineage>
        <taxon>Bacteria</taxon>
        <taxon>Pseudomonadati</taxon>
        <taxon>Pseudomonadota</taxon>
        <taxon>Alphaproteobacteria</taxon>
        <taxon>Emcibacterales</taxon>
        <taxon>Emcibacteraceae</taxon>
        <taxon>Paremcibacter</taxon>
    </lineage>
</organism>
<reference evidence="2 3" key="1">
    <citation type="submission" date="2017-10" db="EMBL/GenBank/DDBJ databases">
        <title>Frigbacter circumglobatus gen. nov. sp. nov., isolated from sediment cultured in situ.</title>
        <authorList>
            <person name="Zhao Z."/>
        </authorList>
    </citation>
    <scope>NUCLEOTIDE SEQUENCE [LARGE SCALE GENOMIC DNA]</scope>
    <source>
        <strain evidence="2 3">ZYL</strain>
    </source>
</reference>
<accession>A0A2G4YLS3</accession>
<feature type="compositionally biased region" description="Low complexity" evidence="1">
    <location>
        <begin position="53"/>
        <end position="74"/>
    </location>
</feature>
<dbReference type="AlphaFoldDB" id="A0A2G4YLS3"/>
<evidence type="ECO:0000313" key="2">
    <source>
        <dbReference type="EMBL" id="PHZ83274.1"/>
    </source>
</evidence>
<proteinExistence type="predicted"/>
<feature type="region of interest" description="Disordered" evidence="1">
    <location>
        <begin position="53"/>
        <end position="75"/>
    </location>
</feature>
<protein>
    <submittedName>
        <fullName evidence="2">Uncharacterized protein</fullName>
    </submittedName>
</protein>
<dbReference type="RefSeq" id="WP_099475167.1">
    <property type="nucleotide sequence ID" value="NZ_CP041025.1"/>
</dbReference>
<dbReference type="InParanoid" id="A0A2G4YLS3"/>
<keyword evidence="3" id="KW-1185">Reference proteome</keyword>
<dbReference type="OrthoDB" id="7442350at2"/>
<evidence type="ECO:0000256" key="1">
    <source>
        <dbReference type="SAM" id="MobiDB-lite"/>
    </source>
</evidence>
<gene>
    <name evidence="2" type="ORF">CRD36_17025</name>
</gene>
<comment type="caution">
    <text evidence="2">The sequence shown here is derived from an EMBL/GenBank/DDBJ whole genome shotgun (WGS) entry which is preliminary data.</text>
</comment>
<sequence>MKTDMSALPPAERVQLRKITAALVESYRAAAKRGRSQKQRQAQIIAVILCPAPKTPKSSTPPAAKPSAPSRSPSLLIQVNRRLPKDLWRSATALPPAHRVATHRVETLRVETLRRCNRLLRRADAREGGGADSFMAAVRDRGILLYHRDGSPLNRLLTPAQAADQAAERALLHLRRHIFALEEPTDDLSALGELLRSLGWIDEDAPRGVHLLGRTVEARAEVIRDIFRRMVARLPRPSASAPP</sequence>
<dbReference type="Proteomes" id="UP000229730">
    <property type="component" value="Unassembled WGS sequence"/>
</dbReference>
<evidence type="ECO:0000313" key="3">
    <source>
        <dbReference type="Proteomes" id="UP000229730"/>
    </source>
</evidence>
<name>A0A2G4YLS3_9PROT</name>
<dbReference type="EMBL" id="PDEM01000033">
    <property type="protein sequence ID" value="PHZ83274.1"/>
    <property type="molecule type" value="Genomic_DNA"/>
</dbReference>